<dbReference type="EMBL" id="MOMC01000007">
    <property type="protein sequence ID" value="ONH33107.1"/>
    <property type="molecule type" value="Genomic_DNA"/>
</dbReference>
<feature type="region of interest" description="Disordered" evidence="7">
    <location>
        <begin position="209"/>
        <end position="253"/>
    </location>
</feature>
<name>A0A1V2IJ14_9ACTN</name>
<dbReference type="PANTHER" id="PTHR43806:SF11">
    <property type="entry name" value="CEREVISIN-RELATED"/>
    <property type="match status" value="1"/>
</dbReference>
<protein>
    <submittedName>
        <fullName evidence="9">Peptidase S8</fullName>
    </submittedName>
</protein>
<feature type="compositionally biased region" description="Low complexity" evidence="7">
    <location>
        <begin position="121"/>
        <end position="130"/>
    </location>
</feature>
<dbReference type="InterPro" id="IPR000209">
    <property type="entry name" value="Peptidase_S8/S53_dom"/>
</dbReference>
<dbReference type="InterPro" id="IPR050131">
    <property type="entry name" value="Peptidase_S8_subtilisin-like"/>
</dbReference>
<dbReference type="Pfam" id="PF00082">
    <property type="entry name" value="Peptidase_S8"/>
    <property type="match status" value="1"/>
</dbReference>
<dbReference type="AlphaFoldDB" id="A0A1V2IJ14"/>
<evidence type="ECO:0000259" key="8">
    <source>
        <dbReference type="Pfam" id="PF00082"/>
    </source>
</evidence>
<proteinExistence type="inferred from homology"/>
<dbReference type="InterPro" id="IPR036852">
    <property type="entry name" value="Peptidase_S8/S53_dom_sf"/>
</dbReference>
<dbReference type="PANTHER" id="PTHR43806">
    <property type="entry name" value="PEPTIDASE S8"/>
    <property type="match status" value="1"/>
</dbReference>
<evidence type="ECO:0000256" key="5">
    <source>
        <dbReference type="PROSITE-ProRule" id="PRU01240"/>
    </source>
</evidence>
<dbReference type="STRING" id="1834516.BL253_02785"/>
<dbReference type="GO" id="GO:0004252">
    <property type="term" value="F:serine-type endopeptidase activity"/>
    <property type="evidence" value="ECO:0007669"/>
    <property type="project" value="UniProtKB-UniRule"/>
</dbReference>
<evidence type="ECO:0000256" key="2">
    <source>
        <dbReference type="ARBA" id="ARBA00022670"/>
    </source>
</evidence>
<evidence type="ECO:0000313" key="10">
    <source>
        <dbReference type="Proteomes" id="UP000188929"/>
    </source>
</evidence>
<accession>A0A1V2IJ14</accession>
<evidence type="ECO:0000313" key="9">
    <source>
        <dbReference type="EMBL" id="ONH33107.1"/>
    </source>
</evidence>
<evidence type="ECO:0000256" key="4">
    <source>
        <dbReference type="ARBA" id="ARBA00022825"/>
    </source>
</evidence>
<feature type="active site" description="Charge relay system" evidence="5">
    <location>
        <position position="197"/>
    </location>
</feature>
<feature type="active site" description="Charge relay system" evidence="5">
    <location>
        <position position="253"/>
    </location>
</feature>
<dbReference type="InterPro" id="IPR022398">
    <property type="entry name" value="Peptidase_S8_His-AS"/>
</dbReference>
<feature type="compositionally biased region" description="Basic and acidic residues" evidence="7">
    <location>
        <begin position="236"/>
        <end position="245"/>
    </location>
</feature>
<dbReference type="Proteomes" id="UP000188929">
    <property type="component" value="Unassembled WGS sequence"/>
</dbReference>
<dbReference type="InterPro" id="IPR023828">
    <property type="entry name" value="Peptidase_S8_Ser-AS"/>
</dbReference>
<feature type="region of interest" description="Disordered" evidence="7">
    <location>
        <begin position="121"/>
        <end position="163"/>
    </location>
</feature>
<comment type="caution">
    <text evidence="9">The sequence shown here is derived from an EMBL/GenBank/DDBJ whole genome shotgun (WGS) entry which is preliminary data.</text>
</comment>
<feature type="domain" description="Peptidase S8/S53" evidence="8">
    <location>
        <begin position="189"/>
        <end position="578"/>
    </location>
</feature>
<organism evidence="9 10">
    <name type="scientific">Pseudofrankia asymbiotica</name>
    <dbReference type="NCBI Taxonomy" id="1834516"/>
    <lineage>
        <taxon>Bacteria</taxon>
        <taxon>Bacillati</taxon>
        <taxon>Actinomycetota</taxon>
        <taxon>Actinomycetes</taxon>
        <taxon>Frankiales</taxon>
        <taxon>Frankiaceae</taxon>
        <taxon>Pseudofrankia</taxon>
    </lineage>
</organism>
<gene>
    <name evidence="9" type="ORF">BL253_02785</name>
</gene>
<feature type="region of interest" description="Disordered" evidence="7">
    <location>
        <begin position="1"/>
        <end position="21"/>
    </location>
</feature>
<dbReference type="InterPro" id="IPR015500">
    <property type="entry name" value="Peptidase_S8_subtilisin-rel"/>
</dbReference>
<reference evidence="10" key="1">
    <citation type="submission" date="2016-10" db="EMBL/GenBank/DDBJ databases">
        <title>Frankia sp. NRRL B-16386 Genome sequencing.</title>
        <authorList>
            <person name="Ghodhbane-Gtari F."/>
            <person name="Swanson E."/>
            <person name="Gueddou A."/>
            <person name="Hezbri K."/>
            <person name="Ktari K."/>
            <person name="Nouioui I."/>
            <person name="Morris K."/>
            <person name="Simpson S."/>
            <person name="Abebe-Akele F."/>
            <person name="Thomas K."/>
            <person name="Gtari M."/>
            <person name="Tisa L.S."/>
        </authorList>
    </citation>
    <scope>NUCLEOTIDE SEQUENCE [LARGE SCALE GENOMIC DNA]</scope>
    <source>
        <strain evidence="10">NRRL B-16386</strain>
    </source>
</reference>
<dbReference type="InterPro" id="IPR023827">
    <property type="entry name" value="Peptidase_S8_Asp-AS"/>
</dbReference>
<keyword evidence="2 5" id="KW-0645">Protease</keyword>
<feature type="compositionally biased region" description="Low complexity" evidence="7">
    <location>
        <begin position="151"/>
        <end position="161"/>
    </location>
</feature>
<dbReference type="SUPFAM" id="SSF52743">
    <property type="entry name" value="Subtilisin-like"/>
    <property type="match status" value="1"/>
</dbReference>
<dbReference type="PROSITE" id="PS51892">
    <property type="entry name" value="SUBTILASE"/>
    <property type="match status" value="1"/>
</dbReference>
<keyword evidence="4 5" id="KW-0720">Serine protease</keyword>
<feature type="region of interest" description="Disordered" evidence="7">
    <location>
        <begin position="363"/>
        <end position="383"/>
    </location>
</feature>
<sequence>MRRSLRSPTPPTGERRGRRRSRGLALLAAPVAALVAVPLALTLPGGPASAASSRTYLVVYSGSADAGRAAVARLGGRIESENAETGLAVVTSTDASFETKAGTNAALVGAAPDSPIGYAAPDAAGAAAGGEDQSFTQRERDLSRSGGGTKPGKPSKPAAGAEPLSSLQWDMQMMGATPTGSYKYEPGSKGVLVGVIDTGIDGTHPDIAPNFNKGLSRNFVTDIPTDPVSGEEVDGPCEHPSCKDPIDEDDDGHGTHVASTIASPINGLGIAGVAPNVQLVNVRAGQDSGYFFLKPTIDAITYAGDAGIDVVNMSFYTDPYLFNCKANPADSPERQAEQRTIIAATQRAVAYASRRGVTLIAASGNEGSDLGHPTGDDTSPDYPPSGSAAYPRVIDNSCLSMPSEAPNVLDVNAIGPSKRLSYYSNYGLEQTVVAAPGGDAYDGSPTRLVTNEILAAYPKNVAEANGDIDADGNPTSEFVVRDDSKGKTSYYQYLQGTSMASPHAVGVAAIIISALGHKDPRHGGLTLDPAIVQQQLQRTAVATPCPTPNPYVYPAPVPASYTKTCEGTTRFNGFYGNGIVSALNASRLH</sequence>
<dbReference type="PRINTS" id="PR00723">
    <property type="entry name" value="SUBTILISIN"/>
</dbReference>
<dbReference type="Gene3D" id="3.40.50.200">
    <property type="entry name" value="Peptidase S8/S53 domain"/>
    <property type="match status" value="1"/>
</dbReference>
<dbReference type="PROSITE" id="PS00136">
    <property type="entry name" value="SUBTILASE_ASP"/>
    <property type="match status" value="1"/>
</dbReference>
<dbReference type="GO" id="GO:0006508">
    <property type="term" value="P:proteolysis"/>
    <property type="evidence" value="ECO:0007669"/>
    <property type="project" value="UniProtKB-KW"/>
</dbReference>
<keyword evidence="3 5" id="KW-0378">Hydrolase</keyword>
<evidence type="ECO:0000256" key="3">
    <source>
        <dbReference type="ARBA" id="ARBA00022801"/>
    </source>
</evidence>
<feature type="active site" description="Charge relay system" evidence="5">
    <location>
        <position position="498"/>
    </location>
</feature>
<evidence type="ECO:0000256" key="7">
    <source>
        <dbReference type="SAM" id="MobiDB-lite"/>
    </source>
</evidence>
<keyword evidence="10" id="KW-1185">Reference proteome</keyword>
<evidence type="ECO:0000256" key="6">
    <source>
        <dbReference type="RuleBase" id="RU003355"/>
    </source>
</evidence>
<evidence type="ECO:0000256" key="1">
    <source>
        <dbReference type="ARBA" id="ARBA00011073"/>
    </source>
</evidence>
<dbReference type="PROSITE" id="PS00137">
    <property type="entry name" value="SUBTILASE_HIS"/>
    <property type="match status" value="1"/>
</dbReference>
<dbReference type="PROSITE" id="PS00138">
    <property type="entry name" value="SUBTILASE_SER"/>
    <property type="match status" value="1"/>
</dbReference>
<comment type="similarity">
    <text evidence="1 5 6">Belongs to the peptidase S8 family.</text>
</comment>